<evidence type="ECO:0000256" key="1">
    <source>
        <dbReference type="PROSITE-ProRule" id="PRU00339"/>
    </source>
</evidence>
<dbReference type="Gene3D" id="1.25.40.10">
    <property type="entry name" value="Tetratricopeptide repeat domain"/>
    <property type="match status" value="1"/>
</dbReference>
<name>S3ZNZ5_9ACTN</name>
<sequence length="845" mass="90651">MVGHAWGNRLEGAVVGGHSLQVGAVHGDVSVVGGAGSPARQPPATPVRVRDADPFLLGVHRPIRLRGSDPAPLPGYVPRDLDGPGSGGLRDLMTAGRFVLLVGSSSVGKTRSLYEAVRDRLPDWSLLQPADTRQLTELCADPPERLVLWLDELQNHLGGSNGLTASVLRELLVPGRSILVVATLWPHLYDTYTGPPNVPGGGARQDVEADDDPHRGERELLKLADVVQVGAGFTAAERERADAVAGDDARLRAALESTDFGLTQVIAGAPQLVHRWESADPYARGLLTAAVDATLLGARAPLPAALLRAAVPGYCTAAERGGAPEDWFEAALAYATRQLLGATAPLVPVTAGLEMGHRDGYRVADYLVQYVGRARRAVPPPQTFWDACAGHLTDTADARRTGAAAVARQRFAAAVPLLRRAADAGDVGAMRDLGELYRRTGDADAAQEMADRLEASEDSHAALYRVLLAGWDFEELLDLAEAGNDYAIGHVIEYGHPRLAMSLLLEHMDPDDLGAWYRLAELLRDEGEDQRAIDILELVLEREPADAPDDTVLFLTELLKQEGREERLRELTEEQGYFWAAHQLADLLHERGRTDEAVDLLWDFADQGSMDVDDFLADLLAGRGDLDQLLTRADEGCCRSAVKAAELLRARGADARARALLAPFADAGEVYASAALAKLSADADGSSGGAAALDDLRERARSGDWPAIEELARRLFDAGDVEEALRLASGHGSSSLERELTERLTARGMVDRAVRFLEELADSGEPYWTHRLADFLKDHGLVDALRARVDRGDAGAAWKLHDLLKEQGEDREAAALVRFGLTADGRVAVEAPGSEPVSGDGPGAG</sequence>
<proteinExistence type="predicted"/>
<dbReference type="InterPro" id="IPR011990">
    <property type="entry name" value="TPR-like_helical_dom_sf"/>
</dbReference>
<dbReference type="SUPFAM" id="SSF48452">
    <property type="entry name" value="TPR-like"/>
    <property type="match status" value="1"/>
</dbReference>
<keyword evidence="3" id="KW-1185">Reference proteome</keyword>
<dbReference type="AlphaFoldDB" id="S3ZNZ5"/>
<dbReference type="Proteomes" id="UP000014629">
    <property type="component" value="Unassembled WGS sequence"/>
</dbReference>
<dbReference type="InterPro" id="IPR019734">
    <property type="entry name" value="TPR_rpt"/>
</dbReference>
<comment type="caution">
    <text evidence="2">The sequence shown here is derived from an EMBL/GenBank/DDBJ whole genome shotgun (WGS) entry which is preliminary data.</text>
</comment>
<protein>
    <submittedName>
        <fullName evidence="2">Uncharacterized protein</fullName>
    </submittedName>
</protein>
<reference evidence="2 3" key="1">
    <citation type="submission" date="2013-02" db="EMBL/GenBank/DDBJ databases">
        <title>Draft Genome Sequence of Streptomyces aurantiacus, Which Produces Setomimycin.</title>
        <authorList>
            <person name="Gruening B.A."/>
            <person name="Praeg A."/>
            <person name="Erxleben A."/>
            <person name="Guenther S."/>
            <person name="Mueller M."/>
        </authorList>
    </citation>
    <scope>NUCLEOTIDE SEQUENCE [LARGE SCALE GENOMIC DNA]</scope>
    <source>
        <strain evidence="2 3">JA 4570</strain>
    </source>
</reference>
<accession>S3ZNZ5</accession>
<dbReference type="RefSeq" id="WP_016640155.1">
    <property type="nucleotide sequence ID" value="NZ_AOPZ01000072.1"/>
</dbReference>
<keyword evidence="1" id="KW-0802">TPR repeat</keyword>
<dbReference type="Pfam" id="PF13181">
    <property type="entry name" value="TPR_8"/>
    <property type="match status" value="1"/>
</dbReference>
<dbReference type="PROSITE" id="PS50005">
    <property type="entry name" value="TPR"/>
    <property type="match status" value="1"/>
</dbReference>
<feature type="repeat" description="TPR" evidence="1">
    <location>
        <begin position="513"/>
        <end position="546"/>
    </location>
</feature>
<gene>
    <name evidence="2" type="ORF">STRAU_2025</name>
</gene>
<dbReference type="PATRIC" id="fig|1286094.4.peg.2003"/>
<evidence type="ECO:0000313" key="3">
    <source>
        <dbReference type="Proteomes" id="UP000014629"/>
    </source>
</evidence>
<dbReference type="EMBL" id="AOPZ01000072">
    <property type="protein sequence ID" value="EPH44928.1"/>
    <property type="molecule type" value="Genomic_DNA"/>
</dbReference>
<organism evidence="2 3">
    <name type="scientific">Streptomyces aurantiacus JA 4570</name>
    <dbReference type="NCBI Taxonomy" id="1286094"/>
    <lineage>
        <taxon>Bacteria</taxon>
        <taxon>Bacillati</taxon>
        <taxon>Actinomycetota</taxon>
        <taxon>Actinomycetes</taxon>
        <taxon>Kitasatosporales</taxon>
        <taxon>Streptomycetaceae</taxon>
        <taxon>Streptomyces</taxon>
        <taxon>Streptomyces aurantiacus group</taxon>
    </lineage>
</organism>
<evidence type="ECO:0000313" key="2">
    <source>
        <dbReference type="EMBL" id="EPH44928.1"/>
    </source>
</evidence>